<reference evidence="3 4" key="1">
    <citation type="journal article" date="2023" name="Commun. Biol.">
        <title>Genome analysis of Parmales, the sister group of diatoms, reveals the evolutionary specialization of diatoms from phago-mixotrophs to photoautotrophs.</title>
        <authorList>
            <person name="Ban H."/>
            <person name="Sato S."/>
            <person name="Yoshikawa S."/>
            <person name="Yamada K."/>
            <person name="Nakamura Y."/>
            <person name="Ichinomiya M."/>
            <person name="Sato N."/>
            <person name="Blanc-Mathieu R."/>
            <person name="Endo H."/>
            <person name="Kuwata A."/>
            <person name="Ogata H."/>
        </authorList>
    </citation>
    <scope>NUCLEOTIDE SEQUENCE [LARGE SCALE GENOMIC DNA]</scope>
</reference>
<dbReference type="Gene3D" id="3.30.450.20">
    <property type="entry name" value="PAS domain"/>
    <property type="match status" value="2"/>
</dbReference>
<evidence type="ECO:0000313" key="3">
    <source>
        <dbReference type="EMBL" id="GMI54910.1"/>
    </source>
</evidence>
<feature type="non-terminal residue" evidence="3">
    <location>
        <position position="1"/>
    </location>
</feature>
<protein>
    <recommendedName>
        <fullName evidence="5">Cache domain-containing protein</fullName>
    </recommendedName>
</protein>
<feature type="compositionally biased region" description="Basic and acidic residues" evidence="1">
    <location>
        <begin position="845"/>
        <end position="870"/>
    </location>
</feature>
<dbReference type="Proteomes" id="UP001165060">
    <property type="component" value="Unassembled WGS sequence"/>
</dbReference>
<accession>A0ABQ6NC68</accession>
<keyword evidence="4" id="KW-1185">Reference proteome</keyword>
<name>A0ABQ6NC68_9STRA</name>
<comment type="caution">
    <text evidence="3">The sequence shown here is derived from an EMBL/GenBank/DDBJ whole genome shotgun (WGS) entry which is preliminary data.</text>
</comment>
<keyword evidence="2" id="KW-0812">Transmembrane</keyword>
<gene>
    <name evidence="3" type="ORF">TeGR_g12905</name>
</gene>
<evidence type="ECO:0000313" key="4">
    <source>
        <dbReference type="Proteomes" id="UP001165060"/>
    </source>
</evidence>
<feature type="region of interest" description="Disordered" evidence="1">
    <location>
        <begin position="824"/>
        <end position="881"/>
    </location>
</feature>
<dbReference type="PANTHER" id="PTHR10166:SF37">
    <property type="entry name" value="STOLID, ISOFORM H"/>
    <property type="match status" value="1"/>
</dbReference>
<feature type="transmembrane region" description="Helical" evidence="2">
    <location>
        <begin position="772"/>
        <end position="799"/>
    </location>
</feature>
<dbReference type="EMBL" id="BRYB01006312">
    <property type="protein sequence ID" value="GMI54910.1"/>
    <property type="molecule type" value="Genomic_DNA"/>
</dbReference>
<evidence type="ECO:0008006" key="5">
    <source>
        <dbReference type="Google" id="ProtNLM"/>
    </source>
</evidence>
<dbReference type="PANTHER" id="PTHR10166">
    <property type="entry name" value="VOLTAGE-DEPENDENT CALCIUM CHANNEL SUBUNIT ALPHA-2/DELTA-RELATED"/>
    <property type="match status" value="1"/>
</dbReference>
<evidence type="ECO:0000256" key="1">
    <source>
        <dbReference type="SAM" id="MobiDB-lite"/>
    </source>
</evidence>
<proteinExistence type="predicted"/>
<keyword evidence="2" id="KW-1133">Transmembrane helix</keyword>
<dbReference type="InterPro" id="IPR051173">
    <property type="entry name" value="Ca_channel_alpha-2/delta"/>
</dbReference>
<feature type="compositionally biased region" description="Basic and acidic residues" evidence="1">
    <location>
        <begin position="824"/>
        <end position="836"/>
    </location>
</feature>
<organism evidence="3 4">
    <name type="scientific">Tetraparma gracilis</name>
    <dbReference type="NCBI Taxonomy" id="2962635"/>
    <lineage>
        <taxon>Eukaryota</taxon>
        <taxon>Sar</taxon>
        <taxon>Stramenopiles</taxon>
        <taxon>Ochrophyta</taxon>
        <taxon>Bolidophyceae</taxon>
        <taxon>Parmales</taxon>
        <taxon>Triparmaceae</taxon>
        <taxon>Tetraparma</taxon>
    </lineage>
</organism>
<keyword evidence="2" id="KW-0472">Membrane</keyword>
<evidence type="ECO:0000256" key="2">
    <source>
        <dbReference type="SAM" id="Phobius"/>
    </source>
</evidence>
<sequence>DAIEATYLQPSSNTPCIRANIEDPPSSSYEFSEVHGYPVSYDTCDFKSPQSEDTVSPTFAAWAPSLMDVMSDDPNLVWQYFGDSATGNAFSYPYSDWKGYDWEYENFAHASSIVSMYLSKLSGDDYVNVIARNQHNLASSCFDGHLARATPDNVAEMERFLEDMGVLVYSDLAGAIKEAVEISAATRGQEAGTAYFGNALGAAEQQLVKWSQPYDDADGTGLMVAATMNCYVDGVFIGIMAADVGLGTLTSVISKARIGDSYGALINTNGEAIVHPMVDASSTIGTGEVFSLDISDYEPYAEFASKIRPQIHRTTYGWGDATVIKSLPAGDIEKEGSYEVEVELEYHWRHLRGTPFILLFVFDEQDKERQEFAAGNDNSHASSLIYHNLPLYPSDLATEYGITFDENDLYKSSGMATYKLPPSAFVDESGYLTRTETWADVQALNELSDTSMLHDTEAIVGELEAFSSVMDLWLQTPVPEYVYARYIGSTKGVMYFHDGEFIDYPPYDPRLRPWYSRALANPGVLVVSTPYETAAVGGGLVVSVSKTVTASDTGDVAGVAAIDMVHEDFAAFFREASDECSSNTPAEFCVAIDRSALVVVHDDVAAELTYLGELEPGLTASMIEDGILKEVYTDAIPSNARFTSMAVDTQYTDNGFTFEREIPGARCIGGTYRVTAVPATNLFIVAVSGFEQKYTCPSLSLPAVREIVDTSIECSAVETLDTNPGDVKTSTVCPAFGVDKPMLSEMSESRVSEGVLTCPSVLDEEEFSKTDWLMTTLGITGIVSLAAGFLTITTTLILFRIRYKAAHKQIKAGEAQEKILAHIEKQEPGSKPRSAHDMSVNSLEKQAEEIQDAIRTKKGQHRDGPDDKQKPTAVVPVGGGV</sequence>